<evidence type="ECO:0008006" key="4">
    <source>
        <dbReference type="Google" id="ProtNLM"/>
    </source>
</evidence>
<proteinExistence type="predicted"/>
<keyword evidence="1" id="KW-0812">Transmembrane</keyword>
<evidence type="ECO:0000313" key="2">
    <source>
        <dbReference type="EMBL" id="GFY57516.1"/>
    </source>
</evidence>
<accession>A0A8X6XQL4</accession>
<dbReference type="EMBL" id="BMAV01011551">
    <property type="protein sequence ID" value="GFY57516.1"/>
    <property type="molecule type" value="Genomic_DNA"/>
</dbReference>
<organism evidence="2 3">
    <name type="scientific">Trichonephila inaurata madagascariensis</name>
    <dbReference type="NCBI Taxonomy" id="2747483"/>
    <lineage>
        <taxon>Eukaryota</taxon>
        <taxon>Metazoa</taxon>
        <taxon>Ecdysozoa</taxon>
        <taxon>Arthropoda</taxon>
        <taxon>Chelicerata</taxon>
        <taxon>Arachnida</taxon>
        <taxon>Araneae</taxon>
        <taxon>Araneomorphae</taxon>
        <taxon>Entelegynae</taxon>
        <taxon>Araneoidea</taxon>
        <taxon>Nephilidae</taxon>
        <taxon>Trichonephila</taxon>
        <taxon>Trichonephila inaurata</taxon>
    </lineage>
</organism>
<dbReference type="AlphaFoldDB" id="A0A8X6XQL4"/>
<evidence type="ECO:0000313" key="3">
    <source>
        <dbReference type="Proteomes" id="UP000886998"/>
    </source>
</evidence>
<sequence>MNQDTTEIMILLAWVWFTIRFLYFSYWEILFWPPIILLLDGSRHFNTLHQKRIPGYLDPEAIDHSTQEDCKFQERYKHSASLDRLIQKLMEEEKERILKKQLEKSSDLKNK</sequence>
<comment type="caution">
    <text evidence="2">The sequence shown here is derived from an EMBL/GenBank/DDBJ whole genome shotgun (WGS) entry which is preliminary data.</text>
</comment>
<protein>
    <recommendedName>
        <fullName evidence="4">Transmembrane protein</fullName>
    </recommendedName>
</protein>
<keyword evidence="3" id="KW-1185">Reference proteome</keyword>
<keyword evidence="1" id="KW-1133">Transmembrane helix</keyword>
<keyword evidence="1" id="KW-0472">Membrane</keyword>
<reference evidence="2" key="1">
    <citation type="submission" date="2020-08" db="EMBL/GenBank/DDBJ databases">
        <title>Multicomponent nature underlies the extraordinary mechanical properties of spider dragline silk.</title>
        <authorList>
            <person name="Kono N."/>
            <person name="Nakamura H."/>
            <person name="Mori M."/>
            <person name="Yoshida Y."/>
            <person name="Ohtoshi R."/>
            <person name="Malay A.D."/>
            <person name="Moran D.A.P."/>
            <person name="Tomita M."/>
            <person name="Numata K."/>
            <person name="Arakawa K."/>
        </authorList>
    </citation>
    <scope>NUCLEOTIDE SEQUENCE</scope>
</reference>
<feature type="transmembrane region" description="Helical" evidence="1">
    <location>
        <begin position="12"/>
        <end position="39"/>
    </location>
</feature>
<dbReference type="OrthoDB" id="10325289at2759"/>
<dbReference type="Proteomes" id="UP000886998">
    <property type="component" value="Unassembled WGS sequence"/>
</dbReference>
<evidence type="ECO:0000256" key="1">
    <source>
        <dbReference type="SAM" id="Phobius"/>
    </source>
</evidence>
<name>A0A8X6XQL4_9ARAC</name>
<gene>
    <name evidence="2" type="ORF">TNIN_405161</name>
</gene>